<dbReference type="InterPro" id="IPR023090">
    <property type="entry name" value="UPF0702_alpha/beta_dom_sf"/>
</dbReference>
<evidence type="ECO:0000256" key="3">
    <source>
        <dbReference type="ARBA" id="ARBA00022475"/>
    </source>
</evidence>
<feature type="transmembrane region" description="Helical" evidence="7">
    <location>
        <begin position="43"/>
        <end position="61"/>
    </location>
</feature>
<evidence type="ECO:0000313" key="10">
    <source>
        <dbReference type="EMBL" id="GAA6131496.1"/>
    </source>
</evidence>
<sequence length="176" mass="18928">MENVLFAGWESLGRTLVIGVLAYCALVIFLRASGKRTLSKLNAFDWVVTVALGSTLASVLLTKNVAFTDGALAFALLIGLQLAVTWISVRARWFRRFITGEPAMLLHRGTFLPDAMRRARITKDEVRAAVRSTGVLALSDVEAVVLETDGSLSVVNRSAATGPNSLEGVQGDAEHN</sequence>
<evidence type="ECO:0000259" key="8">
    <source>
        <dbReference type="Pfam" id="PF04239"/>
    </source>
</evidence>
<dbReference type="Gene3D" id="3.30.240.20">
    <property type="entry name" value="bsu07140 like domains"/>
    <property type="match status" value="1"/>
</dbReference>
<comment type="subcellular location">
    <subcellularLocation>
        <location evidence="1">Cell membrane</location>
        <topology evidence="1">Multi-pass membrane protein</topology>
    </subcellularLocation>
</comment>
<evidence type="ECO:0000313" key="11">
    <source>
        <dbReference type="Proteomes" id="UP001486808"/>
    </source>
</evidence>
<keyword evidence="3" id="KW-1003">Cell membrane</keyword>
<protein>
    <submittedName>
        <fullName evidence="10">DUF421 domain-containing protein</fullName>
    </submittedName>
</protein>
<evidence type="ECO:0000256" key="7">
    <source>
        <dbReference type="SAM" id="Phobius"/>
    </source>
</evidence>
<accession>A0ABP9ZPW5</accession>
<feature type="transmembrane region" description="Helical" evidence="7">
    <location>
        <begin position="67"/>
        <end position="89"/>
    </location>
</feature>
<feature type="transmembrane region" description="Helical" evidence="7">
    <location>
        <begin position="12"/>
        <end position="31"/>
    </location>
</feature>
<proteinExistence type="inferred from homology"/>
<reference evidence="10 11" key="1">
    <citation type="submission" date="2024-04" db="EMBL/GenBank/DDBJ databases">
        <title>Draft genome sequence of Halopseudomonas sabulinigri NBRC 116187.</title>
        <authorList>
            <person name="Miyakawa T."/>
            <person name="Kusuya Y."/>
            <person name="Miura T."/>
        </authorList>
    </citation>
    <scope>NUCLEOTIDE SEQUENCE [LARGE SCALE GENOMIC DNA]</scope>
    <source>
        <strain evidence="10 11">4NH20-0042</strain>
    </source>
</reference>
<feature type="domain" description="YetF-like N-terminal transmembrane" evidence="9">
    <location>
        <begin position="20"/>
        <end position="87"/>
    </location>
</feature>
<evidence type="ECO:0000256" key="4">
    <source>
        <dbReference type="ARBA" id="ARBA00022692"/>
    </source>
</evidence>
<keyword evidence="6 7" id="KW-0472">Membrane</keyword>
<dbReference type="EMBL" id="BAABWD010000002">
    <property type="protein sequence ID" value="GAA6131496.1"/>
    <property type="molecule type" value="Genomic_DNA"/>
</dbReference>
<evidence type="ECO:0000256" key="5">
    <source>
        <dbReference type="ARBA" id="ARBA00022989"/>
    </source>
</evidence>
<dbReference type="PANTHER" id="PTHR34582">
    <property type="entry name" value="UPF0702 TRANSMEMBRANE PROTEIN YCAP"/>
    <property type="match status" value="1"/>
</dbReference>
<evidence type="ECO:0000259" key="9">
    <source>
        <dbReference type="Pfam" id="PF20730"/>
    </source>
</evidence>
<evidence type="ECO:0000256" key="6">
    <source>
        <dbReference type="ARBA" id="ARBA00023136"/>
    </source>
</evidence>
<gene>
    <name evidence="10" type="ORF">NBRC116187_18560</name>
</gene>
<feature type="domain" description="YetF C-terminal" evidence="8">
    <location>
        <begin position="91"/>
        <end position="159"/>
    </location>
</feature>
<dbReference type="InterPro" id="IPR048454">
    <property type="entry name" value="YetF_N"/>
</dbReference>
<organism evidence="10 11">
    <name type="scientific">Halopseudomonas sabulinigri</name>
    <dbReference type="NCBI Taxonomy" id="472181"/>
    <lineage>
        <taxon>Bacteria</taxon>
        <taxon>Pseudomonadati</taxon>
        <taxon>Pseudomonadota</taxon>
        <taxon>Gammaproteobacteria</taxon>
        <taxon>Pseudomonadales</taxon>
        <taxon>Pseudomonadaceae</taxon>
        <taxon>Halopseudomonas</taxon>
    </lineage>
</organism>
<dbReference type="Proteomes" id="UP001486808">
    <property type="component" value="Unassembled WGS sequence"/>
</dbReference>
<comment type="similarity">
    <text evidence="2">Belongs to the UPF0702 family.</text>
</comment>
<evidence type="ECO:0000256" key="1">
    <source>
        <dbReference type="ARBA" id="ARBA00004651"/>
    </source>
</evidence>
<keyword evidence="5 7" id="KW-1133">Transmembrane helix</keyword>
<dbReference type="InterPro" id="IPR007353">
    <property type="entry name" value="DUF421"/>
</dbReference>
<evidence type="ECO:0000256" key="2">
    <source>
        <dbReference type="ARBA" id="ARBA00006448"/>
    </source>
</evidence>
<dbReference type="RefSeq" id="WP_353388121.1">
    <property type="nucleotide sequence ID" value="NZ_BAABWD010000002.1"/>
</dbReference>
<name>A0ABP9ZPW5_9GAMM</name>
<keyword evidence="11" id="KW-1185">Reference proteome</keyword>
<keyword evidence="4 7" id="KW-0812">Transmembrane</keyword>
<dbReference type="PANTHER" id="PTHR34582:SF6">
    <property type="entry name" value="UPF0702 TRANSMEMBRANE PROTEIN YCAP"/>
    <property type="match status" value="1"/>
</dbReference>
<comment type="caution">
    <text evidence="10">The sequence shown here is derived from an EMBL/GenBank/DDBJ whole genome shotgun (WGS) entry which is preliminary data.</text>
</comment>
<dbReference type="Pfam" id="PF04239">
    <property type="entry name" value="DUF421"/>
    <property type="match status" value="1"/>
</dbReference>
<dbReference type="Pfam" id="PF20730">
    <property type="entry name" value="YetF_N"/>
    <property type="match status" value="1"/>
</dbReference>